<evidence type="ECO:0000313" key="2">
    <source>
        <dbReference type="EMBL" id="KAF9755147.1"/>
    </source>
</evidence>
<feature type="transmembrane region" description="Helical" evidence="1">
    <location>
        <begin position="175"/>
        <end position="200"/>
    </location>
</feature>
<reference evidence="2" key="1">
    <citation type="submission" date="2020-10" db="EMBL/GenBank/DDBJ databases">
        <title>High-Quality Genome Resource of Clonostachys rosea strain S41 by Oxford Nanopore Long-Read Sequencing.</title>
        <authorList>
            <person name="Wang H."/>
        </authorList>
    </citation>
    <scope>NUCLEOTIDE SEQUENCE</scope>
    <source>
        <strain evidence="2">S41</strain>
    </source>
</reference>
<keyword evidence="1" id="KW-0472">Membrane</keyword>
<feature type="transmembrane region" description="Helical" evidence="1">
    <location>
        <begin position="7"/>
        <end position="29"/>
    </location>
</feature>
<feature type="transmembrane region" description="Helical" evidence="1">
    <location>
        <begin position="100"/>
        <end position="123"/>
    </location>
</feature>
<dbReference type="GO" id="GO:0032153">
    <property type="term" value="C:cell division site"/>
    <property type="evidence" value="ECO:0007669"/>
    <property type="project" value="TreeGrafter"/>
</dbReference>
<dbReference type="GO" id="GO:0035838">
    <property type="term" value="C:growing cell tip"/>
    <property type="evidence" value="ECO:0007669"/>
    <property type="project" value="TreeGrafter"/>
</dbReference>
<accession>A0A8H7TSF2</accession>
<dbReference type="Proteomes" id="UP000616885">
    <property type="component" value="Unassembled WGS sequence"/>
</dbReference>
<name>A0A8H7TSF2_BIOOC</name>
<keyword evidence="1" id="KW-1133">Transmembrane helix</keyword>
<evidence type="ECO:0008006" key="4">
    <source>
        <dbReference type="Google" id="ProtNLM"/>
    </source>
</evidence>
<comment type="caution">
    <text evidence="2">The sequence shown here is derived from an EMBL/GenBank/DDBJ whole genome shotgun (WGS) entry which is preliminary data.</text>
</comment>
<proteinExistence type="predicted"/>
<dbReference type="AlphaFoldDB" id="A0A8H7TSF2"/>
<protein>
    <recommendedName>
        <fullName evidence="4">Pali-domain-containing protein</fullName>
    </recommendedName>
</protein>
<dbReference type="InterPro" id="IPR009571">
    <property type="entry name" value="SUR7/Rim9-like_fungi"/>
</dbReference>
<evidence type="ECO:0000256" key="1">
    <source>
        <dbReference type="SAM" id="Phobius"/>
    </source>
</evidence>
<evidence type="ECO:0000313" key="3">
    <source>
        <dbReference type="Proteomes" id="UP000616885"/>
    </source>
</evidence>
<sequence length="217" mass="23222">MSFGSAVHFIGSFILMAALILTIVINISAPVANQKSLSFTTLSLTTGNNAWFGVFGYCWEVDSVFQCTKAKIGYDAADIMKTIAQPTNSWSWETETGLKALSVALIMHPIGSGVTFIAFLLSLPEGTCVSIMATLVSLLAAGVNICALVIDAVMFKSLEKAIKDAEVGSSKYGVTYYLSLAVAIASAIAFILMLFTCCAGRRERRNAERKVGDNVSY</sequence>
<dbReference type="PANTHER" id="PTHR28013">
    <property type="entry name" value="PROTEIN DCV1-RELATED"/>
    <property type="match status" value="1"/>
</dbReference>
<dbReference type="PANTHER" id="PTHR28013:SF7">
    <property type="entry name" value="PALI-DOMAIN-CONTAINING PROTEIN"/>
    <property type="match status" value="1"/>
</dbReference>
<organism evidence="2 3">
    <name type="scientific">Bionectria ochroleuca</name>
    <name type="common">Gliocladium roseum</name>
    <dbReference type="NCBI Taxonomy" id="29856"/>
    <lineage>
        <taxon>Eukaryota</taxon>
        <taxon>Fungi</taxon>
        <taxon>Dikarya</taxon>
        <taxon>Ascomycota</taxon>
        <taxon>Pezizomycotina</taxon>
        <taxon>Sordariomycetes</taxon>
        <taxon>Hypocreomycetidae</taxon>
        <taxon>Hypocreales</taxon>
        <taxon>Bionectriaceae</taxon>
        <taxon>Clonostachys</taxon>
    </lineage>
</organism>
<dbReference type="Pfam" id="PF06687">
    <property type="entry name" value="SUR7"/>
    <property type="match status" value="1"/>
</dbReference>
<dbReference type="EMBL" id="JADCTT010000003">
    <property type="protein sequence ID" value="KAF9755147.1"/>
    <property type="molecule type" value="Genomic_DNA"/>
</dbReference>
<gene>
    <name evidence="2" type="ORF">IM811_010588</name>
</gene>
<dbReference type="InterPro" id="IPR051380">
    <property type="entry name" value="pH-response_reg_palI/RIM9"/>
</dbReference>
<keyword evidence="1" id="KW-0812">Transmembrane</keyword>
<dbReference type="GO" id="GO:0005886">
    <property type="term" value="C:plasma membrane"/>
    <property type="evidence" value="ECO:0007669"/>
    <property type="project" value="InterPro"/>
</dbReference>
<feature type="transmembrane region" description="Helical" evidence="1">
    <location>
        <begin position="135"/>
        <end position="155"/>
    </location>
</feature>